<dbReference type="EMBL" id="JACJTA010000044">
    <property type="protein sequence ID" value="MBD2606642.1"/>
    <property type="molecule type" value="Genomic_DNA"/>
</dbReference>
<protein>
    <submittedName>
        <fullName evidence="1">Uncharacterized protein</fullName>
    </submittedName>
</protein>
<gene>
    <name evidence="1" type="ORF">H6G81_19420</name>
</gene>
<dbReference type="Proteomes" id="UP000660380">
    <property type="component" value="Unassembled WGS sequence"/>
</dbReference>
<dbReference type="RefSeq" id="WP_186227668.1">
    <property type="nucleotide sequence ID" value="NZ_JACJTA010000044.1"/>
</dbReference>
<keyword evidence="2" id="KW-1185">Reference proteome</keyword>
<proteinExistence type="predicted"/>
<name>A0ABR8GT99_9CYAN</name>
<reference evidence="1 2" key="1">
    <citation type="journal article" date="2020" name="ISME J.">
        <title>Comparative genomics reveals insights into cyanobacterial evolution and habitat adaptation.</title>
        <authorList>
            <person name="Chen M.Y."/>
            <person name="Teng W.K."/>
            <person name="Zhao L."/>
            <person name="Hu C.X."/>
            <person name="Zhou Y.K."/>
            <person name="Han B.P."/>
            <person name="Song L.R."/>
            <person name="Shu W.S."/>
        </authorList>
    </citation>
    <scope>NUCLEOTIDE SEQUENCE [LARGE SCALE GENOMIC DNA]</scope>
    <source>
        <strain evidence="1 2">FACHB-248</strain>
    </source>
</reference>
<comment type="caution">
    <text evidence="1">The sequence shown here is derived from an EMBL/GenBank/DDBJ whole genome shotgun (WGS) entry which is preliminary data.</text>
</comment>
<organism evidence="1 2">
    <name type="scientific">Scytonema hofmannii FACHB-248</name>
    <dbReference type="NCBI Taxonomy" id="1842502"/>
    <lineage>
        <taxon>Bacteria</taxon>
        <taxon>Bacillati</taxon>
        <taxon>Cyanobacteriota</taxon>
        <taxon>Cyanophyceae</taxon>
        <taxon>Nostocales</taxon>
        <taxon>Scytonemataceae</taxon>
        <taxon>Scytonema</taxon>
    </lineage>
</organism>
<sequence>MMTNGDGIVFVKLTQEDTPQYDVSRIFSPTPLRNELCTVLQILKGIGQIIVSS</sequence>
<evidence type="ECO:0000313" key="1">
    <source>
        <dbReference type="EMBL" id="MBD2606642.1"/>
    </source>
</evidence>
<accession>A0ABR8GT99</accession>
<evidence type="ECO:0000313" key="2">
    <source>
        <dbReference type="Proteomes" id="UP000660380"/>
    </source>
</evidence>